<feature type="compositionally biased region" description="Basic residues" evidence="1">
    <location>
        <begin position="446"/>
        <end position="458"/>
    </location>
</feature>
<keyword evidence="3" id="KW-1185">Reference proteome</keyword>
<feature type="region of interest" description="Disordered" evidence="1">
    <location>
        <begin position="628"/>
        <end position="726"/>
    </location>
</feature>
<dbReference type="Proteomes" id="UP000677913">
    <property type="component" value="Unassembled WGS sequence"/>
</dbReference>
<evidence type="ECO:0000313" key="3">
    <source>
        <dbReference type="Proteomes" id="UP000677913"/>
    </source>
</evidence>
<feature type="compositionally biased region" description="Basic and acidic residues" evidence="1">
    <location>
        <begin position="648"/>
        <end position="657"/>
    </location>
</feature>
<organism evidence="2 3">
    <name type="scientific">Actinocrinis puniceicyclus</name>
    <dbReference type="NCBI Taxonomy" id="977794"/>
    <lineage>
        <taxon>Bacteria</taxon>
        <taxon>Bacillati</taxon>
        <taxon>Actinomycetota</taxon>
        <taxon>Actinomycetes</taxon>
        <taxon>Catenulisporales</taxon>
        <taxon>Actinospicaceae</taxon>
        <taxon>Actinocrinis</taxon>
    </lineage>
</organism>
<dbReference type="AlphaFoldDB" id="A0A8J7WVH3"/>
<proteinExistence type="predicted"/>
<gene>
    <name evidence="2" type="ORF">KGA66_26340</name>
</gene>
<dbReference type="EMBL" id="JAGSXH010000167">
    <property type="protein sequence ID" value="MBS2966585.1"/>
    <property type="molecule type" value="Genomic_DNA"/>
</dbReference>
<feature type="compositionally biased region" description="Basic residues" evidence="1">
    <location>
        <begin position="473"/>
        <end position="485"/>
    </location>
</feature>
<reference evidence="2" key="1">
    <citation type="submission" date="2021-04" db="EMBL/GenBank/DDBJ databases">
        <title>Genome based classification of Actinospica acidithermotolerans sp. nov., an actinobacterium isolated from an Indonesian hot spring.</title>
        <authorList>
            <person name="Kusuma A.B."/>
            <person name="Putra K.E."/>
            <person name="Nafisah S."/>
            <person name="Loh J."/>
            <person name="Nouioui I."/>
            <person name="Goodfellow M."/>
        </authorList>
    </citation>
    <scope>NUCLEOTIDE SEQUENCE</scope>
    <source>
        <strain evidence="2">DSM 45618</strain>
    </source>
</reference>
<accession>A0A8J7WVH3</accession>
<protein>
    <submittedName>
        <fullName evidence="2">Uncharacterized protein</fullName>
    </submittedName>
</protein>
<comment type="caution">
    <text evidence="2">The sequence shown here is derived from an EMBL/GenBank/DDBJ whole genome shotgun (WGS) entry which is preliminary data.</text>
</comment>
<evidence type="ECO:0000313" key="2">
    <source>
        <dbReference type="EMBL" id="MBS2966585.1"/>
    </source>
</evidence>
<feature type="region of interest" description="Disordered" evidence="1">
    <location>
        <begin position="445"/>
        <end position="506"/>
    </location>
</feature>
<name>A0A8J7WVH3_9ACTN</name>
<feature type="compositionally biased region" description="Basic and acidic residues" evidence="1">
    <location>
        <begin position="459"/>
        <end position="472"/>
    </location>
</feature>
<evidence type="ECO:0000256" key="1">
    <source>
        <dbReference type="SAM" id="MobiDB-lite"/>
    </source>
</evidence>
<sequence>MPAVFEDFVELAETRLRQADAGICGGARVSAATCAALCAVTRSLITLSKRYGTTPTGAPVAAWQPAFLDRLSAADRRIRRHAGSSAAPTAADELIGDAARFLTVAQDLLATHLAIPDPPRSFARTPEGSELLDAPVRQHLLRRAADLTDRVAELTRTVVRFDDLPRERPNRMDVYRPREKDLAAAARDLAEAAAQCPETSTARLELSSAPVLATPVDYPQPDEAPGFAAERIRTGLERLATAAYRAANRLNTGEHPPVHTAGNLRAAATSFAVAHALAADLLTRLAPRLPSTPDLDIVEAADLLRAAGAAWAKLPPVLVRTASVPDSGPRSPLTVQANSAAIRLGRLLYADPTWTPRVGPGRVRALDDLLAPDVLDALCVTISALPRSAAVLASNYARLISDGVLDLYSADRTHRPEGEGRHYYPLQPAQRDGLVAGYGCHSAAERRRHATVRHHGRDRGRMAGDRRRDHEGKRRHRLRRLRRRPGLPAPERDGDGSVLQRGGSRRPAIAAHPSVLMPFRLKILDGPASGLGSDRQWAGFSRSCWRRLRSPLTTPAACVLARELPAGLFACLVWQGSEPHEQHHRECVEQCGSVQRYIRGRVRRWPCHSPCEHRLPCRACERPRCPERRAPRAADARLPALDLRVSGRPHDPLREPECPAGKQQQRPHRRRTAVVEPIAIVAGPRSEHGDAQPGQAAGDQYSGGRGQQEEVETEGLGALAQVGRQR</sequence>